<evidence type="ECO:0000313" key="2">
    <source>
        <dbReference type="EMBL" id="CAB4168683.1"/>
    </source>
</evidence>
<protein>
    <submittedName>
        <fullName evidence="2">Uncharacterized protein</fullName>
    </submittedName>
</protein>
<organism evidence="2">
    <name type="scientific">uncultured Caudovirales phage</name>
    <dbReference type="NCBI Taxonomy" id="2100421"/>
    <lineage>
        <taxon>Viruses</taxon>
        <taxon>Duplodnaviria</taxon>
        <taxon>Heunggongvirae</taxon>
        <taxon>Uroviricota</taxon>
        <taxon>Caudoviricetes</taxon>
        <taxon>Peduoviridae</taxon>
        <taxon>Maltschvirus</taxon>
        <taxon>Maltschvirus maltsch</taxon>
    </lineage>
</organism>
<accession>A0A6J5PB30</accession>
<sequence length="92" mass="10875">MMHNFSTYKPTYNKAIDQCANLIALCRQRNEPLKALHLKPVFYEWFKSGVQTLMNRSLEDDEQLQFDGVDIEKASKFQTKNIVLEYYPQNIN</sequence>
<evidence type="ECO:0000313" key="1">
    <source>
        <dbReference type="EMBL" id="CAB4136108.1"/>
    </source>
</evidence>
<reference evidence="2" key="1">
    <citation type="submission" date="2020-04" db="EMBL/GenBank/DDBJ databases">
        <authorList>
            <person name="Chiriac C."/>
            <person name="Salcher M."/>
            <person name="Ghai R."/>
            <person name="Kavagutti S V."/>
        </authorList>
    </citation>
    <scope>NUCLEOTIDE SEQUENCE</scope>
</reference>
<proteinExistence type="predicted"/>
<dbReference type="EMBL" id="LR796316">
    <property type="protein sequence ID" value="CAB4136108.1"/>
    <property type="molecule type" value="Genomic_DNA"/>
</dbReference>
<name>A0A6J5PB30_9CAUD</name>
<gene>
    <name evidence="1" type="ORF">UFOVP302_21</name>
    <name evidence="2" type="ORF">UFOVP579_21</name>
</gene>
<dbReference type="EMBL" id="LR796829">
    <property type="protein sequence ID" value="CAB4168683.1"/>
    <property type="molecule type" value="Genomic_DNA"/>
</dbReference>